<dbReference type="Pfam" id="PF00905">
    <property type="entry name" value="Transpeptidase"/>
    <property type="match status" value="1"/>
</dbReference>
<dbReference type="InterPro" id="IPR036138">
    <property type="entry name" value="PBP_dimer_sf"/>
</dbReference>
<dbReference type="InterPro" id="IPR001460">
    <property type="entry name" value="PCN-bd_Tpept"/>
</dbReference>
<protein>
    <submittedName>
        <fullName evidence="8">Penicillin-binding protein 2</fullName>
    </submittedName>
</protein>
<feature type="domain" description="Penicillin-binding protein transpeptidase" evidence="6">
    <location>
        <begin position="459"/>
        <end position="763"/>
    </location>
</feature>
<organism evidence="8 9">
    <name type="scientific">Micromonospora humida</name>
    <dbReference type="NCBI Taxonomy" id="2809018"/>
    <lineage>
        <taxon>Bacteria</taxon>
        <taxon>Bacillati</taxon>
        <taxon>Actinomycetota</taxon>
        <taxon>Actinomycetes</taxon>
        <taxon>Micromonosporales</taxon>
        <taxon>Micromonosporaceae</taxon>
        <taxon>Micromonospora</taxon>
    </lineage>
</organism>
<comment type="caution">
    <text evidence="8">The sequence shown here is derived from an EMBL/GenBank/DDBJ whole genome shotgun (WGS) entry which is preliminary data.</text>
</comment>
<comment type="similarity">
    <text evidence="2">Belongs to the transpeptidase family.</text>
</comment>
<dbReference type="EMBL" id="JAFEUC010000016">
    <property type="protein sequence ID" value="MBM7079973.1"/>
    <property type="molecule type" value="Genomic_DNA"/>
</dbReference>
<dbReference type="Pfam" id="PF03717">
    <property type="entry name" value="PBP_dimer"/>
    <property type="match status" value="1"/>
</dbReference>
<dbReference type="Gene3D" id="3.40.710.10">
    <property type="entry name" value="DD-peptidase/beta-lactamase superfamily"/>
    <property type="match status" value="1"/>
</dbReference>
<dbReference type="InterPro" id="IPR050515">
    <property type="entry name" value="Beta-lactam/transpept"/>
</dbReference>
<evidence type="ECO:0000313" key="9">
    <source>
        <dbReference type="Proteomes" id="UP001518872"/>
    </source>
</evidence>
<feature type="transmembrane region" description="Helical" evidence="5">
    <location>
        <begin position="226"/>
        <end position="244"/>
    </location>
</feature>
<comment type="subcellular location">
    <subcellularLocation>
        <location evidence="1">Membrane</location>
    </subcellularLocation>
</comment>
<feature type="domain" description="Penicillin-binding protein dimerisation" evidence="7">
    <location>
        <begin position="267"/>
        <end position="405"/>
    </location>
</feature>
<sequence>MPPRSDDPRRDPTGSRRGSVRGGAARGGGPRTPEPRTPEPRTPEPRGGESPAAGPRAGEPRGQGRAGEPRTGQPRTGDVGGISDARAYTPRGRTIRESSEDRGGQRRTPRAGRSGDPFRPALQVLDGGRAAAGRAAANRAGRREAAPTGRTGVIRTVPPRAVPDDDEFAEPPAPRRRPGRRTDTPGRGAPRRTEAPRRTDRPAGRRPVRKPRRPPKLAEPRRRLRLGTMLVLAVFAVIGIRLVVLQAVDTPAYAGGGVDNRLARIDLPAPRGSIQDRTGAPLARSIEARYVFADPTMIKDRTETAKLLSPLLGVPASELAEKMKRKGKLQFRYLARGVDIARAKQIEALDLAGIGTHRDERREVPGGDLAANLVGFTSQDMDGLEGLEARYDDVLRGQDGRRVYEAGLGDLNAPIPGGYSQTTDPKPGSSLVLTIDRDLQFQVQQILSRQMAQTRGAIGAAVVLDVKTGDVLAQASNPTYNAATPEQSRPTDREDAATSFVVDPGSVHKAITYGAALQEGIITPDSAWPVANTITRGDVTFRDTHPADGKKLSVAGMLAYSSNVGTIEIGDRLGPDRLIDYQKRFGLGQPTGEGMPGEASGRLLPADQWSGSSYGSVPIGHSVDATPLQMAAAYATIANDGTYVQPHLIKEVVGADGTRTPSAAPVTRSVLSPQNAAALRTLLEAVTTVDGATGLAAAVPGYRVAGKTGTGLRYVDGKQQPGEVGSFIGMAPAEAPRYVVAVFVWNPEGGGGAVVAPAFREMMGFTLRHYRVPPSRGKSPNFEVFPR</sequence>
<feature type="region of interest" description="Disordered" evidence="4">
    <location>
        <begin position="1"/>
        <end position="220"/>
    </location>
</feature>
<keyword evidence="5" id="KW-0812">Transmembrane</keyword>
<feature type="compositionally biased region" description="Basic residues" evidence="4">
    <location>
        <begin position="204"/>
        <end position="215"/>
    </location>
</feature>
<evidence type="ECO:0000256" key="1">
    <source>
        <dbReference type="ARBA" id="ARBA00004370"/>
    </source>
</evidence>
<dbReference type="SUPFAM" id="SSF56519">
    <property type="entry name" value="Penicillin binding protein dimerisation domain"/>
    <property type="match status" value="1"/>
</dbReference>
<dbReference type="InterPro" id="IPR012338">
    <property type="entry name" value="Beta-lactam/transpept-like"/>
</dbReference>
<keyword evidence="5" id="KW-1133">Transmembrane helix</keyword>
<proteinExistence type="inferred from homology"/>
<keyword evidence="3 5" id="KW-0472">Membrane</keyword>
<gene>
    <name evidence="8" type="ORF">JQX11_27020</name>
</gene>
<dbReference type="Proteomes" id="UP001518872">
    <property type="component" value="Unassembled WGS sequence"/>
</dbReference>
<feature type="compositionally biased region" description="Gly residues" evidence="4">
    <location>
        <begin position="20"/>
        <end position="30"/>
    </location>
</feature>
<dbReference type="SUPFAM" id="SSF56601">
    <property type="entry name" value="beta-lactamase/transpeptidase-like"/>
    <property type="match status" value="1"/>
</dbReference>
<evidence type="ECO:0000256" key="4">
    <source>
        <dbReference type="SAM" id="MobiDB-lite"/>
    </source>
</evidence>
<dbReference type="InterPro" id="IPR005311">
    <property type="entry name" value="PBP_dimer"/>
</dbReference>
<feature type="compositionally biased region" description="Low complexity" evidence="4">
    <location>
        <begin position="127"/>
        <end position="139"/>
    </location>
</feature>
<evidence type="ECO:0000313" key="8">
    <source>
        <dbReference type="EMBL" id="MBM7079973.1"/>
    </source>
</evidence>
<dbReference type="PANTHER" id="PTHR30627">
    <property type="entry name" value="PEPTIDOGLYCAN D,D-TRANSPEPTIDASE"/>
    <property type="match status" value="1"/>
</dbReference>
<reference evidence="8 9" key="1">
    <citation type="submission" date="2021-02" db="EMBL/GenBank/DDBJ databases">
        <authorList>
            <person name="Ra J.-S."/>
        </authorList>
    </citation>
    <scope>NUCLEOTIDE SEQUENCE [LARGE SCALE GENOMIC DNA]</scope>
    <source>
        <strain evidence="8 9">MMS20-R1-14</strain>
    </source>
</reference>
<evidence type="ECO:0000259" key="7">
    <source>
        <dbReference type="Pfam" id="PF03717"/>
    </source>
</evidence>
<dbReference type="Gene3D" id="3.90.1310.10">
    <property type="entry name" value="Penicillin-binding protein 2a (Domain 2)"/>
    <property type="match status" value="1"/>
</dbReference>
<accession>A0ABS2J084</accession>
<evidence type="ECO:0000259" key="6">
    <source>
        <dbReference type="Pfam" id="PF00905"/>
    </source>
</evidence>
<dbReference type="PANTHER" id="PTHR30627:SF1">
    <property type="entry name" value="PEPTIDOGLYCAN D,D-TRANSPEPTIDASE FTSI"/>
    <property type="match status" value="1"/>
</dbReference>
<feature type="compositionally biased region" description="Basic and acidic residues" evidence="4">
    <location>
        <begin position="191"/>
        <end position="203"/>
    </location>
</feature>
<evidence type="ECO:0000256" key="2">
    <source>
        <dbReference type="ARBA" id="ARBA00007171"/>
    </source>
</evidence>
<feature type="compositionally biased region" description="Basic and acidic residues" evidence="4">
    <location>
        <begin position="94"/>
        <end position="104"/>
    </location>
</feature>
<name>A0ABS2J084_9ACTN</name>
<feature type="compositionally biased region" description="Basic and acidic residues" evidence="4">
    <location>
        <begin position="33"/>
        <end position="47"/>
    </location>
</feature>
<feature type="compositionally biased region" description="Basic and acidic residues" evidence="4">
    <location>
        <begin position="1"/>
        <end position="14"/>
    </location>
</feature>
<evidence type="ECO:0000256" key="3">
    <source>
        <dbReference type="ARBA" id="ARBA00023136"/>
    </source>
</evidence>
<evidence type="ECO:0000256" key="5">
    <source>
        <dbReference type="SAM" id="Phobius"/>
    </source>
</evidence>
<keyword evidence="9" id="KW-1185">Reference proteome</keyword>